<gene>
    <name evidence="4" type="ORF">WJX73_008168</name>
</gene>
<dbReference type="GO" id="GO:0004842">
    <property type="term" value="F:ubiquitin-protein transferase activity"/>
    <property type="evidence" value="ECO:0007669"/>
    <property type="project" value="InterPro"/>
</dbReference>
<dbReference type="PANTHER" id="PTHR12603">
    <property type="entry name" value="CCR4-NOT TRANSCRIPTION COMPLEX RELATED"/>
    <property type="match status" value="1"/>
</dbReference>
<accession>A0AAW1NRF5</accession>
<dbReference type="Proteomes" id="UP001465755">
    <property type="component" value="Unassembled WGS sequence"/>
</dbReference>
<evidence type="ECO:0000259" key="3">
    <source>
        <dbReference type="PROSITE" id="PS50089"/>
    </source>
</evidence>
<dbReference type="InterPro" id="IPR039780">
    <property type="entry name" value="Mot2"/>
</dbReference>
<feature type="region of interest" description="Disordered" evidence="2">
    <location>
        <begin position="441"/>
        <end position="462"/>
    </location>
</feature>
<reference evidence="4 5" key="1">
    <citation type="journal article" date="2024" name="Nat. Commun.">
        <title>Phylogenomics reveals the evolutionary origins of lichenization in chlorophyte algae.</title>
        <authorList>
            <person name="Puginier C."/>
            <person name="Libourel C."/>
            <person name="Otte J."/>
            <person name="Skaloud P."/>
            <person name="Haon M."/>
            <person name="Grisel S."/>
            <person name="Petersen M."/>
            <person name="Berrin J.G."/>
            <person name="Delaux P.M."/>
            <person name="Dal Grande F."/>
            <person name="Keller J."/>
        </authorList>
    </citation>
    <scope>NUCLEOTIDE SEQUENCE [LARGE SCALE GENOMIC DNA]</scope>
    <source>
        <strain evidence="4 5">SAG 2036</strain>
    </source>
</reference>
<dbReference type="PROSITE" id="PS50089">
    <property type="entry name" value="ZF_RING_2"/>
    <property type="match status" value="1"/>
</dbReference>
<feature type="region of interest" description="Disordered" evidence="2">
    <location>
        <begin position="81"/>
        <end position="261"/>
    </location>
</feature>
<dbReference type="Pfam" id="PF14570">
    <property type="entry name" value="zf-RING_4"/>
    <property type="match status" value="1"/>
</dbReference>
<dbReference type="EMBL" id="JALJOQ010000218">
    <property type="protein sequence ID" value="KAK9788870.1"/>
    <property type="molecule type" value="Genomic_DNA"/>
</dbReference>
<dbReference type="InterPro" id="IPR001841">
    <property type="entry name" value="Znf_RING"/>
</dbReference>
<dbReference type="Gene3D" id="3.30.40.10">
    <property type="entry name" value="Zinc/RING finger domain, C3HC4 (zinc finger)"/>
    <property type="match status" value="1"/>
</dbReference>
<keyword evidence="1" id="KW-0479">Metal-binding</keyword>
<comment type="caution">
    <text evidence="4">The sequence shown here is derived from an EMBL/GenBank/DDBJ whole genome shotgun (WGS) entry which is preliminary data.</text>
</comment>
<organism evidence="4 5">
    <name type="scientific">Symbiochloris irregularis</name>
    <dbReference type="NCBI Taxonomy" id="706552"/>
    <lineage>
        <taxon>Eukaryota</taxon>
        <taxon>Viridiplantae</taxon>
        <taxon>Chlorophyta</taxon>
        <taxon>core chlorophytes</taxon>
        <taxon>Trebouxiophyceae</taxon>
        <taxon>Trebouxiales</taxon>
        <taxon>Trebouxiaceae</taxon>
        <taxon>Symbiochloris</taxon>
    </lineage>
</organism>
<feature type="compositionally biased region" description="Low complexity" evidence="2">
    <location>
        <begin position="337"/>
        <end position="349"/>
    </location>
</feature>
<proteinExistence type="predicted"/>
<feature type="domain" description="RING-type" evidence="3">
    <location>
        <begin position="28"/>
        <end position="71"/>
    </location>
</feature>
<dbReference type="InterPro" id="IPR013083">
    <property type="entry name" value="Znf_RING/FYVE/PHD"/>
</dbReference>
<feature type="region of interest" description="Disordered" evidence="2">
    <location>
        <begin position="337"/>
        <end position="363"/>
    </location>
</feature>
<evidence type="ECO:0000313" key="5">
    <source>
        <dbReference type="Proteomes" id="UP001465755"/>
    </source>
</evidence>
<sequence length="462" mass="48178">MARGGNRSQAVRAAKHGKAPAPQAVEFCPLCIEPLDDTERAFHPCPCGYQVCLFCLDRLKLECGNLCPGCRTQYGSEMTSFPQAQAQKQRHTPRASPQKPEQPLLGAVERADSNPSLQARPSPRPRTLTPHIEHTVNGLRPASLRSPASPSKEPDEPAHSGATAPGASAVGFSASGQSLPQQPPAKVPAWPAARSAWPDTERQKPSTQSAWPAAQQSAAAEAGPSAASSQLAPAPELSPQPLPERPPSRGKGAVPSAHTAQEDPAVQWVFNHVGLERLQPAAPDPKGVELLQQVQASLKAGQISFAQGAEQLVAFIKQRSSVQDLSELRAFNNQAPALHASSQQSAPASSHEHMLRAQSTSNGVSSSIWGTSTSASVWPASSTALPSQSIWADAASPYTSAPMAATPSQGFSPAMSRLHSLWAVPSKPGVNAAVSIGNGGKAWGSEQPQNGRLGLANGGAAS</sequence>
<dbReference type="AlphaFoldDB" id="A0AAW1NRF5"/>
<protein>
    <recommendedName>
        <fullName evidence="3">RING-type domain-containing protein</fullName>
    </recommendedName>
</protein>
<feature type="compositionally biased region" description="Low complexity" evidence="2">
    <location>
        <begin position="205"/>
        <end position="235"/>
    </location>
</feature>
<evidence type="ECO:0000256" key="2">
    <source>
        <dbReference type="SAM" id="MobiDB-lite"/>
    </source>
</evidence>
<dbReference type="InterPro" id="IPR039515">
    <property type="entry name" value="NOT4_mRING-HC-C4C4"/>
</dbReference>
<keyword evidence="5" id="KW-1185">Reference proteome</keyword>
<dbReference type="PANTHER" id="PTHR12603:SF0">
    <property type="entry name" value="CCR4-NOT TRANSCRIPTION COMPLEX SUBUNIT 4"/>
    <property type="match status" value="1"/>
</dbReference>
<name>A0AAW1NRF5_9CHLO</name>
<dbReference type="CDD" id="cd16618">
    <property type="entry name" value="mRING-HC-C4C4_CNOT4"/>
    <property type="match status" value="1"/>
</dbReference>
<evidence type="ECO:0000256" key="1">
    <source>
        <dbReference type="PROSITE-ProRule" id="PRU00175"/>
    </source>
</evidence>
<dbReference type="SUPFAM" id="SSF57850">
    <property type="entry name" value="RING/U-box"/>
    <property type="match status" value="1"/>
</dbReference>
<dbReference type="GO" id="GO:0030014">
    <property type="term" value="C:CCR4-NOT complex"/>
    <property type="evidence" value="ECO:0007669"/>
    <property type="project" value="InterPro"/>
</dbReference>
<dbReference type="GO" id="GO:0016567">
    <property type="term" value="P:protein ubiquitination"/>
    <property type="evidence" value="ECO:0007669"/>
    <property type="project" value="TreeGrafter"/>
</dbReference>
<feature type="compositionally biased region" description="Pro residues" evidence="2">
    <location>
        <begin position="236"/>
        <end position="245"/>
    </location>
</feature>
<feature type="compositionally biased region" description="Low complexity" evidence="2">
    <location>
        <begin position="450"/>
        <end position="462"/>
    </location>
</feature>
<keyword evidence="1" id="KW-0862">Zinc</keyword>
<dbReference type="GO" id="GO:0008270">
    <property type="term" value="F:zinc ion binding"/>
    <property type="evidence" value="ECO:0007669"/>
    <property type="project" value="UniProtKB-KW"/>
</dbReference>
<keyword evidence="1" id="KW-0863">Zinc-finger</keyword>
<feature type="compositionally biased region" description="Low complexity" evidence="2">
    <location>
        <begin position="139"/>
        <end position="151"/>
    </location>
</feature>
<evidence type="ECO:0000313" key="4">
    <source>
        <dbReference type="EMBL" id="KAK9788870.1"/>
    </source>
</evidence>